<accession>A0A0R3ULS0</accession>
<dbReference type="PROSITE" id="PS50053">
    <property type="entry name" value="UBIQUITIN_2"/>
    <property type="match status" value="1"/>
</dbReference>
<dbReference type="OrthoDB" id="267397at2759"/>
<dbReference type="Pfam" id="PF25343">
    <property type="entry name" value="PH_UBFD1_C"/>
    <property type="match status" value="1"/>
</dbReference>
<proteinExistence type="predicted"/>
<sequence>MATDTGIFPAANENGESFTETTNSRASVHLTVIHNRKRYPLELSPDLTVRDLKLQLEALTNVPADMQKLIFQGILQDETTLSELKLPSSGVKIMLIGSERSATDKIRNQVAVSATPEKTEDDTSAAENWSTTAEHRRVLTSYGKPEDAIVGFSVSEVLPDDQTLVGLHDKRGRALRLRFKAETHELWLATTSATHKIPLSTIQAVDHQPIVDDPGYHIMAFQLGPTIKSRFFVYWVPAQYVESIKTKALQHKCQQRKPP</sequence>
<protein>
    <submittedName>
        <fullName evidence="5">Ubiquitin-like domain-containing protein</fullName>
    </submittedName>
</protein>
<evidence type="ECO:0000259" key="2">
    <source>
        <dbReference type="PROSITE" id="PS50053"/>
    </source>
</evidence>
<evidence type="ECO:0000313" key="4">
    <source>
        <dbReference type="Proteomes" id="UP000267029"/>
    </source>
</evidence>
<dbReference type="InterPro" id="IPR000626">
    <property type="entry name" value="Ubiquitin-like_dom"/>
</dbReference>
<dbReference type="Proteomes" id="UP000267029">
    <property type="component" value="Unassembled WGS sequence"/>
</dbReference>
<gene>
    <name evidence="3" type="ORF">MCOS_LOCUS8644</name>
</gene>
<dbReference type="SMART" id="SM00213">
    <property type="entry name" value="UBQ"/>
    <property type="match status" value="1"/>
</dbReference>
<dbReference type="CDD" id="cd17047">
    <property type="entry name" value="Ubl_UBFD1"/>
    <property type="match status" value="1"/>
</dbReference>
<dbReference type="InterPro" id="IPR029071">
    <property type="entry name" value="Ubiquitin-like_domsf"/>
</dbReference>
<dbReference type="EMBL" id="UXSR01005548">
    <property type="protein sequence ID" value="VDD82641.1"/>
    <property type="molecule type" value="Genomic_DNA"/>
</dbReference>
<reference evidence="5" key="2">
    <citation type="submission" date="2019-11" db="UniProtKB">
        <authorList>
            <consortium name="WormBaseParasite"/>
        </authorList>
    </citation>
    <scope>IDENTIFICATION</scope>
</reference>
<feature type="domain" description="Ubiquitin-like" evidence="2">
    <location>
        <begin position="26"/>
        <end position="86"/>
    </location>
</feature>
<reference evidence="3 4" key="1">
    <citation type="submission" date="2018-10" db="EMBL/GenBank/DDBJ databases">
        <authorList>
            <consortium name="Pathogen Informatics"/>
        </authorList>
    </citation>
    <scope>NUCLEOTIDE SEQUENCE [LARGE SCALE GENOMIC DNA]</scope>
</reference>
<organism evidence="3 4">
    <name type="scientific">Mesocestoides corti</name>
    <name type="common">Flatworm</name>
    <dbReference type="NCBI Taxonomy" id="53468"/>
    <lineage>
        <taxon>Eukaryota</taxon>
        <taxon>Metazoa</taxon>
        <taxon>Spiralia</taxon>
        <taxon>Lophotrochozoa</taxon>
        <taxon>Platyhelminthes</taxon>
        <taxon>Cestoda</taxon>
        <taxon>Eucestoda</taxon>
        <taxon>Cyclophyllidea</taxon>
        <taxon>Mesocestoididae</taxon>
        <taxon>Mesocestoides</taxon>
    </lineage>
</organism>
<dbReference type="GO" id="GO:0003723">
    <property type="term" value="F:RNA binding"/>
    <property type="evidence" value="ECO:0007669"/>
    <property type="project" value="TreeGrafter"/>
</dbReference>
<dbReference type="Gene3D" id="3.10.20.90">
    <property type="entry name" value="Phosphatidylinositol 3-kinase Catalytic Subunit, Chain A, domain 1"/>
    <property type="match status" value="1"/>
</dbReference>
<dbReference type="WBParaSite" id="MCU_006462-RA">
    <property type="protein sequence ID" value="MCU_006462-RA"/>
    <property type="gene ID" value="MCU_006462"/>
</dbReference>
<dbReference type="GO" id="GO:0045296">
    <property type="term" value="F:cadherin binding"/>
    <property type="evidence" value="ECO:0007669"/>
    <property type="project" value="TreeGrafter"/>
</dbReference>
<dbReference type="PANTHER" id="PTHR16470:SF0">
    <property type="entry name" value="UBIQUITIN DOMAIN-CONTAINING PROTEIN UBFD1"/>
    <property type="match status" value="1"/>
</dbReference>
<dbReference type="PANTHER" id="PTHR16470">
    <property type="entry name" value="UBIQUITIN DOMAIN-CONTAINING PROTEIN UBFD1"/>
    <property type="match status" value="1"/>
</dbReference>
<dbReference type="SUPFAM" id="SSF54236">
    <property type="entry name" value="Ubiquitin-like"/>
    <property type="match status" value="1"/>
</dbReference>
<dbReference type="STRING" id="53468.A0A0R3ULS0"/>
<feature type="region of interest" description="Disordered" evidence="1">
    <location>
        <begin position="1"/>
        <end position="22"/>
    </location>
</feature>
<dbReference type="Pfam" id="PF00240">
    <property type="entry name" value="ubiquitin"/>
    <property type="match status" value="1"/>
</dbReference>
<dbReference type="InterPro" id="IPR057455">
    <property type="entry name" value="UBFD1_C"/>
</dbReference>
<evidence type="ECO:0000313" key="3">
    <source>
        <dbReference type="EMBL" id="VDD82641.1"/>
    </source>
</evidence>
<dbReference type="AlphaFoldDB" id="A0A0R3ULS0"/>
<name>A0A0R3ULS0_MESCO</name>
<evidence type="ECO:0000256" key="1">
    <source>
        <dbReference type="SAM" id="MobiDB-lite"/>
    </source>
</evidence>
<dbReference type="InterPro" id="IPR039120">
    <property type="entry name" value="UBFD1"/>
</dbReference>
<evidence type="ECO:0000313" key="5">
    <source>
        <dbReference type="WBParaSite" id="MCU_006462-RA"/>
    </source>
</evidence>
<keyword evidence="4" id="KW-1185">Reference proteome</keyword>